<sequence length="173" mass="20075">MILTFNVKHNRDFTDELKKARRVAEFAVRTHTLSSKDVKHFGLKSIIANQILRKYSRNKKIKKVGHVNLTIPNQGIRVDREKQEIYIPSLKLTLPYSFRNDFEKVNQIEVDEQYAHVSVTIPEKPVIQPQTWLGVDRNATGHIAVVANPQTGKVWKLGKKAKHIHDKYRESQE</sequence>
<protein>
    <submittedName>
        <fullName evidence="1">Transposase</fullName>
    </submittedName>
</protein>
<dbReference type="AlphaFoldDB" id="A0A2R6C7U9"/>
<comment type="caution">
    <text evidence="1">The sequence shown here is derived from an EMBL/GenBank/DDBJ whole genome shotgun (WGS) entry which is preliminary data.</text>
</comment>
<evidence type="ECO:0000313" key="1">
    <source>
        <dbReference type="EMBL" id="PSO06953.1"/>
    </source>
</evidence>
<accession>A0A2R6C7U9</accession>
<dbReference type="Proteomes" id="UP000242015">
    <property type="component" value="Unassembled WGS sequence"/>
</dbReference>
<dbReference type="EMBL" id="NEXF01000360">
    <property type="protein sequence ID" value="PSO06953.1"/>
    <property type="molecule type" value="Genomic_DNA"/>
</dbReference>
<evidence type="ECO:0000313" key="2">
    <source>
        <dbReference type="Proteomes" id="UP000242015"/>
    </source>
</evidence>
<proteinExistence type="predicted"/>
<reference evidence="1 2" key="1">
    <citation type="submission" date="2017-04" db="EMBL/GenBank/DDBJ databases">
        <title>Novel microbial lineages endemic to geothermal iron-oxide mats fill important gaps in the evolutionary history of Archaea.</title>
        <authorList>
            <person name="Jay Z.J."/>
            <person name="Beam J.P."/>
            <person name="Dlakic M."/>
            <person name="Rusch D.B."/>
            <person name="Kozubal M.A."/>
            <person name="Inskeep W.P."/>
        </authorList>
    </citation>
    <scope>NUCLEOTIDE SEQUENCE [LARGE SCALE GENOMIC DNA]</scope>
    <source>
        <strain evidence="1">BE_D</strain>
    </source>
</reference>
<name>A0A2R6C7U9_9ARCH</name>
<organism evidence="1 2">
    <name type="scientific">Candidatus Marsarchaeota G2 archaeon BE_D</name>
    <dbReference type="NCBI Taxonomy" id="1978158"/>
    <lineage>
        <taxon>Archaea</taxon>
        <taxon>Candidatus Marsarchaeota</taxon>
        <taxon>Candidatus Marsarchaeota group 2</taxon>
    </lineage>
</organism>
<feature type="non-terminal residue" evidence="1">
    <location>
        <position position="173"/>
    </location>
</feature>
<gene>
    <name evidence="1" type="ORF">B9Q04_13445</name>
</gene>